<organism evidence="3 4">
    <name type="scientific">Mycena citricolor</name>
    <dbReference type="NCBI Taxonomy" id="2018698"/>
    <lineage>
        <taxon>Eukaryota</taxon>
        <taxon>Fungi</taxon>
        <taxon>Dikarya</taxon>
        <taxon>Basidiomycota</taxon>
        <taxon>Agaricomycotina</taxon>
        <taxon>Agaricomycetes</taxon>
        <taxon>Agaricomycetidae</taxon>
        <taxon>Agaricales</taxon>
        <taxon>Marasmiineae</taxon>
        <taxon>Mycenaceae</taxon>
        <taxon>Mycena</taxon>
    </lineage>
</organism>
<feature type="compositionally biased region" description="Pro residues" evidence="1">
    <location>
        <begin position="89"/>
        <end position="99"/>
    </location>
</feature>
<name>A0AAD2H6K5_9AGAR</name>
<evidence type="ECO:0000259" key="2">
    <source>
        <dbReference type="PROSITE" id="PS50222"/>
    </source>
</evidence>
<feature type="compositionally biased region" description="Polar residues" evidence="1">
    <location>
        <begin position="102"/>
        <end position="133"/>
    </location>
</feature>
<dbReference type="InterPro" id="IPR002048">
    <property type="entry name" value="EF_hand_dom"/>
</dbReference>
<dbReference type="PROSITE" id="PS50222">
    <property type="entry name" value="EF_HAND_2"/>
    <property type="match status" value="1"/>
</dbReference>
<feature type="region of interest" description="Disordered" evidence="1">
    <location>
        <begin position="42"/>
        <end position="186"/>
    </location>
</feature>
<feature type="region of interest" description="Disordered" evidence="1">
    <location>
        <begin position="1"/>
        <end position="25"/>
    </location>
</feature>
<feature type="domain" description="EF-hand" evidence="2">
    <location>
        <begin position="635"/>
        <end position="660"/>
    </location>
</feature>
<feature type="compositionally biased region" description="Low complexity" evidence="1">
    <location>
        <begin position="135"/>
        <end position="144"/>
    </location>
</feature>
<protein>
    <recommendedName>
        <fullName evidence="2">EF-hand domain-containing protein</fullName>
    </recommendedName>
</protein>
<dbReference type="EMBL" id="CAVNYO010000138">
    <property type="protein sequence ID" value="CAK5269015.1"/>
    <property type="molecule type" value="Genomic_DNA"/>
</dbReference>
<feature type="region of interest" description="Disordered" evidence="1">
    <location>
        <begin position="221"/>
        <end position="247"/>
    </location>
</feature>
<evidence type="ECO:0000313" key="4">
    <source>
        <dbReference type="Proteomes" id="UP001295794"/>
    </source>
</evidence>
<gene>
    <name evidence="3" type="ORF">MYCIT1_LOCUS12420</name>
</gene>
<dbReference type="AlphaFoldDB" id="A0AAD2H6K5"/>
<evidence type="ECO:0000313" key="3">
    <source>
        <dbReference type="EMBL" id="CAK5269015.1"/>
    </source>
</evidence>
<comment type="caution">
    <text evidence="3">The sequence shown here is derived from an EMBL/GenBank/DDBJ whole genome shotgun (WGS) entry which is preliminary data.</text>
</comment>
<accession>A0AAD2H6K5</accession>
<keyword evidence="4" id="KW-1185">Reference proteome</keyword>
<dbReference type="GO" id="GO:0005509">
    <property type="term" value="F:calcium ion binding"/>
    <property type="evidence" value="ECO:0007669"/>
    <property type="project" value="InterPro"/>
</dbReference>
<feature type="compositionally biased region" description="Polar residues" evidence="1">
    <location>
        <begin position="146"/>
        <end position="162"/>
    </location>
</feature>
<dbReference type="PROSITE" id="PS00018">
    <property type="entry name" value="EF_HAND_1"/>
    <property type="match status" value="1"/>
</dbReference>
<sequence>MSTGTLPKRAVLDPQNHTSASIRAEDSEFEWIPVNREPLKRSHSPLSYLRIRKKSSSSDSVTKNAKEDKTTKALRKTSSTESFVVYRPHPAPPVPPLPHGPTSISHSRGFSEVDTGQRQPRQMASRSRMNSENDAAAAGSSAISVIPQNESSAAHPIASQQHGRPPIAYSPDVPWPRPPQSDDDRTRDFLLNTQSFLPQPSAFFAADVLAAAASDSSSSFVLSKDALGPDPPPPGKQPHIRNPPSTQIHHHHLADGLVTALESDKEKIAAKLEPLITVGMQNMSKAQTAVDEMMATEAWSVVKENAETVLAPAKDAIMIMDSVVKYVPVLTVAESLFSVIVHHELEKKENDKNILVVYHTMSLLWFTLCDVQRLFRAHYAKSDLERFFQDLERTIREFGNFREVYYRHGNFARAVRSAQYRSKLTNFTSSFKEYKGRLDSILLQTAAMQVNDMSADVRGVSSRLDEMNRKLDSFVRLLGRQTGEEREMQRKIRAAGGEKVLEDPVFLLRLAQGRELPAHVSETLRTTLDEALKSNLPAFTMKIDITVKEMTEALERSTEKILNQARQNRFRPSHSLFNSGMNWRMSCKARNFVDAVHNYFGQKFGDHRQRLGKAHPDQWTLDILNQVIYYSNISDAIDDDGNGYISVQEVNRFFKARPDEFSAPQWLAFWAVGWNQNAMEYKSRCVTLFAGIEATARRVHTHNRAPVKAYIKNSGISELWLLVESLQPHSVARSRQESHVSLERLRADMMEKETKLIAGQLGKIRYQIDSPETTIAALGTHRLESHILCLIDLVLTQHLRVLTAAHTLVLSEREFEMMATALTSIVAAVSHRYQTLIQTWKQQRLDTEFLVRCFAGGVFGEWNAVFRDQPVIRSDDSSSPEVSTSGFPTSRAGPMSLDEVLVFPLPEQPLVSPENRIETPPRGFATPNHNFKRGSHYFDQFGFQEVAADKRASILEPISQVYVNSKKLKLEDRMANLEGELAEIKSMIGVLVKLHQGSAPST</sequence>
<evidence type="ECO:0000256" key="1">
    <source>
        <dbReference type="SAM" id="MobiDB-lite"/>
    </source>
</evidence>
<dbReference type="InterPro" id="IPR018247">
    <property type="entry name" value="EF_Hand_1_Ca_BS"/>
</dbReference>
<proteinExistence type="predicted"/>
<reference evidence="3" key="1">
    <citation type="submission" date="2023-11" db="EMBL/GenBank/DDBJ databases">
        <authorList>
            <person name="De Vega J J."/>
            <person name="De Vega J J."/>
        </authorList>
    </citation>
    <scope>NUCLEOTIDE SEQUENCE</scope>
</reference>
<dbReference type="Proteomes" id="UP001295794">
    <property type="component" value="Unassembled WGS sequence"/>
</dbReference>